<dbReference type="Proteomes" id="UP000612055">
    <property type="component" value="Unassembled WGS sequence"/>
</dbReference>
<organism evidence="2 3">
    <name type="scientific">Edaphochlamys debaryana</name>
    <dbReference type="NCBI Taxonomy" id="47281"/>
    <lineage>
        <taxon>Eukaryota</taxon>
        <taxon>Viridiplantae</taxon>
        <taxon>Chlorophyta</taxon>
        <taxon>core chlorophytes</taxon>
        <taxon>Chlorophyceae</taxon>
        <taxon>CS clade</taxon>
        <taxon>Chlamydomonadales</taxon>
        <taxon>Chlamydomonadales incertae sedis</taxon>
        <taxon>Edaphochlamys</taxon>
    </lineage>
</organism>
<feature type="compositionally biased region" description="Gly residues" evidence="1">
    <location>
        <begin position="705"/>
        <end position="717"/>
    </location>
</feature>
<dbReference type="PANTHER" id="PTHR48146">
    <property type="entry name" value="K-STIMULATED PYROPHOSPHATE-ENERGIZED SODIUM PUMP PROTEIN"/>
    <property type="match status" value="1"/>
</dbReference>
<name>A0A835Y9M8_9CHLO</name>
<evidence type="ECO:0000313" key="2">
    <source>
        <dbReference type="EMBL" id="KAG2493564.1"/>
    </source>
</evidence>
<feature type="compositionally biased region" description="Low complexity" evidence="1">
    <location>
        <begin position="311"/>
        <end position="338"/>
    </location>
</feature>
<proteinExistence type="predicted"/>
<accession>A0A835Y9M8</accession>
<feature type="compositionally biased region" description="Gly residues" evidence="1">
    <location>
        <begin position="521"/>
        <end position="533"/>
    </location>
</feature>
<feature type="compositionally biased region" description="Low complexity" evidence="1">
    <location>
        <begin position="53"/>
        <end position="84"/>
    </location>
</feature>
<dbReference type="EMBL" id="JAEHOE010000037">
    <property type="protein sequence ID" value="KAG2493564.1"/>
    <property type="molecule type" value="Genomic_DNA"/>
</dbReference>
<evidence type="ECO:0000256" key="1">
    <source>
        <dbReference type="SAM" id="MobiDB-lite"/>
    </source>
</evidence>
<feature type="region of interest" description="Disordered" evidence="1">
    <location>
        <begin position="306"/>
        <end position="347"/>
    </location>
</feature>
<feature type="region of interest" description="Disordered" evidence="1">
    <location>
        <begin position="511"/>
        <end position="551"/>
    </location>
</feature>
<feature type="compositionally biased region" description="Low complexity" evidence="1">
    <location>
        <begin position="92"/>
        <end position="139"/>
    </location>
</feature>
<sequence>MANGPGLGWAGGEATASRASGAFAAEAPSAGLGPMPAAAARSGAQARAEEHAVAGVATSAGADSAASPASPAAPPAADVALSTADPPGTPQRAGEGAGSTSASPTASASASAAGAATAAAERPAAAAAGHGLGPADPGPRAGGREGGGGKGGGAGACWSPGAGGSGGGPAAAALLAAGAAEASASAASVAEAVSREVIRKLRLAVSAGSTEDRHVVCEELFADITCPLDAAAEAALGGGRGGSTPARGGRGRLYYEVLSAHYASRAAADSARAVLHLCQLLWDTPWVAPTYALLLHRFLLLPKGEQPSPPASAAGAGPEPAAPTTPSAASSPAASPAGAGAGSGPGPLSGQRVRHLHVLAHGTRQLLLGDVAAGLFRFQPLWACLALEVALGQPPHAPGGGGGAAAPLPAVSGIDALPPAARPWLLAVGAAFLPYYCRDEQAAELARSWPPPRAPAGAGGGGGGGGVWGSAGSGVAGLDFLLVEVADTLGRINSEVGLLKYLRALASLARTSEEDEDEDGGGGGGGTGEGRGGSRSPRPRPRGAPTGPLLAGVPTMTRLRLQSELYALTSGGGPRYAPPEVRRAAFVALDALWPSAGGRALRKLVRWVSATLHLEWLDGGSGAGGGGSSGGGGSGWIGWLTSPVGWWAALYGRLLLLTFHLLYGIVVWSSWRRGAAGDAAGAIDGPDRRGRVMPAPAGTHRGPQGVAGGESQQGGAGQAEQGNGSGLQQRGGRVGARREL</sequence>
<dbReference type="AlphaFoldDB" id="A0A835Y9M8"/>
<reference evidence="2" key="1">
    <citation type="journal article" date="2020" name="bioRxiv">
        <title>Comparative genomics of Chlamydomonas.</title>
        <authorList>
            <person name="Craig R.J."/>
            <person name="Hasan A.R."/>
            <person name="Ness R.W."/>
            <person name="Keightley P.D."/>
        </authorList>
    </citation>
    <scope>NUCLEOTIDE SEQUENCE</scope>
    <source>
        <strain evidence="2">CCAP 11/70</strain>
    </source>
</reference>
<dbReference type="PANTHER" id="PTHR48146:SF2">
    <property type="entry name" value="K-STIMULATED PYROPHOSPHATE-ENERGIZED SODIUM PUMP PROTEIN"/>
    <property type="match status" value="1"/>
</dbReference>
<dbReference type="OrthoDB" id="19610at2759"/>
<keyword evidence="3" id="KW-1185">Reference proteome</keyword>
<feature type="compositionally biased region" description="Gly residues" evidence="1">
    <location>
        <begin position="140"/>
        <end position="152"/>
    </location>
</feature>
<evidence type="ECO:0000313" key="3">
    <source>
        <dbReference type="Proteomes" id="UP000612055"/>
    </source>
</evidence>
<protein>
    <submittedName>
        <fullName evidence="2">Uncharacterized protein</fullName>
    </submittedName>
</protein>
<feature type="region of interest" description="Disordered" evidence="1">
    <location>
        <begin position="679"/>
        <end position="740"/>
    </location>
</feature>
<feature type="region of interest" description="Disordered" evidence="1">
    <location>
        <begin position="27"/>
        <end position="152"/>
    </location>
</feature>
<feature type="compositionally biased region" description="Low complexity" evidence="1">
    <location>
        <begin position="27"/>
        <end position="46"/>
    </location>
</feature>
<comment type="caution">
    <text evidence="2">The sequence shown here is derived from an EMBL/GenBank/DDBJ whole genome shotgun (WGS) entry which is preliminary data.</text>
</comment>
<gene>
    <name evidence="2" type="ORF">HYH03_008378</name>
</gene>